<dbReference type="InterPro" id="IPR042178">
    <property type="entry name" value="Serpin_sf_1"/>
</dbReference>
<dbReference type="PROSITE" id="PS00284">
    <property type="entry name" value="SERPIN"/>
    <property type="match status" value="1"/>
</dbReference>
<dbReference type="SMART" id="SM00093">
    <property type="entry name" value="SERPIN"/>
    <property type="match status" value="1"/>
</dbReference>
<comment type="caution">
    <text evidence="4">The sequence shown here is derived from an EMBL/GenBank/DDBJ whole genome shotgun (WGS) entry which is preliminary data.</text>
</comment>
<evidence type="ECO:0000256" key="2">
    <source>
        <dbReference type="SAM" id="SignalP"/>
    </source>
</evidence>
<dbReference type="InterPro" id="IPR023796">
    <property type="entry name" value="Serpin_dom"/>
</dbReference>
<dbReference type="AlphaFoldDB" id="A0A412Z9F3"/>
<feature type="chain" id="PRO_5039377840" evidence="2">
    <location>
        <begin position="23"/>
        <end position="461"/>
    </location>
</feature>
<dbReference type="Proteomes" id="UP000284543">
    <property type="component" value="Unassembled WGS sequence"/>
</dbReference>
<dbReference type="InterPro" id="IPR042185">
    <property type="entry name" value="Serpin_sf_2"/>
</dbReference>
<reference evidence="4 5" key="1">
    <citation type="submission" date="2018-08" db="EMBL/GenBank/DDBJ databases">
        <title>A genome reference for cultivated species of the human gut microbiota.</title>
        <authorList>
            <person name="Zou Y."/>
            <person name="Xue W."/>
            <person name="Luo G."/>
        </authorList>
    </citation>
    <scope>NUCLEOTIDE SEQUENCE [LARGE SCALE GENOMIC DNA]</scope>
    <source>
        <strain evidence="4 5">AF14-18</strain>
    </source>
</reference>
<dbReference type="Gene3D" id="2.30.39.10">
    <property type="entry name" value="Alpha-1-antitrypsin, domain 1"/>
    <property type="match status" value="1"/>
</dbReference>
<evidence type="ECO:0000256" key="1">
    <source>
        <dbReference type="RuleBase" id="RU000411"/>
    </source>
</evidence>
<sequence length="461" mass="49808">MKRNIISIAAAGVLATAISVLAAGSPAAFAAPFNGVSGEGYQCESGSRDPDPIPYNDSGSMRAIAQNNTVNPEFTDGISRFSYRVFLPLLRDSRENMNFSPVSLYYALAQASEGAEGNTRAQMLALMGIGSQTPDGSQSPEPAQALHTAQPPAGLAASCGRLYRQIFRNNEKTKLKLVNSMWLKEGAPLNDSFKRTSENEYYASVFRVDFGNPDLPAIIRQWIGWQTDQAISMDVATASGESMKLVNAVNYQAQWTGGFRTEDNITDVFHSADGQDITCQYMTGHWNGTYYRGQGFLRASLSLTDNASMIVVLPDQGVTIRELLSSEQYTREMFGRIDELESYGGIYWKIPKFQTATTADLGPSLAGLGLTGVFDVSRADFTGITGESLSLSGVIQSTVFSVNENGVGPFSENGEAGFAGLYSGEPVLQMNLDRPFLYAVTGYMGAPLYIGVCNRPAVNNP</sequence>
<evidence type="ECO:0000259" key="3">
    <source>
        <dbReference type="SMART" id="SM00093"/>
    </source>
</evidence>
<feature type="domain" description="Serpin" evidence="3">
    <location>
        <begin position="83"/>
        <end position="456"/>
    </location>
</feature>
<dbReference type="SUPFAM" id="SSF56574">
    <property type="entry name" value="Serpins"/>
    <property type="match status" value="1"/>
</dbReference>
<dbReference type="GO" id="GO:0005615">
    <property type="term" value="C:extracellular space"/>
    <property type="evidence" value="ECO:0007669"/>
    <property type="project" value="InterPro"/>
</dbReference>
<dbReference type="GO" id="GO:0004867">
    <property type="term" value="F:serine-type endopeptidase inhibitor activity"/>
    <property type="evidence" value="ECO:0007669"/>
    <property type="project" value="InterPro"/>
</dbReference>
<dbReference type="Pfam" id="PF00079">
    <property type="entry name" value="Serpin"/>
    <property type="match status" value="1"/>
</dbReference>
<gene>
    <name evidence="4" type="ORF">DWW02_08850</name>
</gene>
<dbReference type="PANTHER" id="PTHR11461">
    <property type="entry name" value="SERINE PROTEASE INHIBITOR, SERPIN"/>
    <property type="match status" value="1"/>
</dbReference>
<dbReference type="InterPro" id="IPR023795">
    <property type="entry name" value="Serpin_CS"/>
</dbReference>
<dbReference type="InterPro" id="IPR000215">
    <property type="entry name" value="Serpin_fam"/>
</dbReference>
<dbReference type="RefSeq" id="WP_118018304.1">
    <property type="nucleotide sequence ID" value="NZ_CAUHGS010000015.1"/>
</dbReference>
<protein>
    <submittedName>
        <fullName evidence="4">Serpin family protein</fullName>
    </submittedName>
</protein>
<dbReference type="InterPro" id="IPR036186">
    <property type="entry name" value="Serpin_sf"/>
</dbReference>
<comment type="similarity">
    <text evidence="1">Belongs to the serpin family.</text>
</comment>
<dbReference type="EMBL" id="QRZM01000003">
    <property type="protein sequence ID" value="RGV76665.1"/>
    <property type="molecule type" value="Genomic_DNA"/>
</dbReference>
<organism evidence="4 5">
    <name type="scientific">Enterocloster bolteae</name>
    <dbReference type="NCBI Taxonomy" id="208479"/>
    <lineage>
        <taxon>Bacteria</taxon>
        <taxon>Bacillati</taxon>
        <taxon>Bacillota</taxon>
        <taxon>Clostridia</taxon>
        <taxon>Lachnospirales</taxon>
        <taxon>Lachnospiraceae</taxon>
        <taxon>Enterocloster</taxon>
    </lineage>
</organism>
<keyword evidence="2" id="KW-0732">Signal</keyword>
<proteinExistence type="inferred from homology"/>
<dbReference type="Gene3D" id="3.30.497.10">
    <property type="entry name" value="Antithrombin, subunit I, domain 2"/>
    <property type="match status" value="1"/>
</dbReference>
<name>A0A412Z9F3_9FIRM</name>
<dbReference type="PANTHER" id="PTHR11461:SF211">
    <property type="entry name" value="GH10112P-RELATED"/>
    <property type="match status" value="1"/>
</dbReference>
<accession>A0A412Z9F3</accession>
<evidence type="ECO:0000313" key="4">
    <source>
        <dbReference type="EMBL" id="RGV76665.1"/>
    </source>
</evidence>
<feature type="signal peptide" evidence="2">
    <location>
        <begin position="1"/>
        <end position="22"/>
    </location>
</feature>
<evidence type="ECO:0000313" key="5">
    <source>
        <dbReference type="Proteomes" id="UP000284543"/>
    </source>
</evidence>